<gene>
    <name evidence="3" type="ORF">GGR88_002454</name>
</gene>
<accession>A0ABX0XQI7</accession>
<evidence type="ECO:0000256" key="1">
    <source>
        <dbReference type="ARBA" id="ARBA00023002"/>
    </source>
</evidence>
<dbReference type="PANTHER" id="PTHR11695:SF294">
    <property type="entry name" value="RETICULON-4-INTERACTING PROTEIN 1, MITOCHONDRIAL"/>
    <property type="match status" value="1"/>
</dbReference>
<dbReference type="Gene3D" id="3.40.50.720">
    <property type="entry name" value="NAD(P)-binding Rossmann-like Domain"/>
    <property type="match status" value="1"/>
</dbReference>
<reference evidence="3 4" key="1">
    <citation type="submission" date="2020-03" db="EMBL/GenBank/DDBJ databases">
        <title>Genomic Encyclopedia of Type Strains, Phase IV (KMG-IV): sequencing the most valuable type-strain genomes for metagenomic binning, comparative biology and taxonomic classification.</title>
        <authorList>
            <person name="Goeker M."/>
        </authorList>
    </citation>
    <scope>NUCLEOTIDE SEQUENCE [LARGE SCALE GENOMIC DNA]</scope>
    <source>
        <strain evidence="3 4">DSM 27651</strain>
    </source>
</reference>
<dbReference type="SUPFAM" id="SSF50129">
    <property type="entry name" value="GroES-like"/>
    <property type="match status" value="1"/>
</dbReference>
<dbReference type="Gene3D" id="3.90.180.10">
    <property type="entry name" value="Medium-chain alcohol dehydrogenases, catalytic domain"/>
    <property type="match status" value="1"/>
</dbReference>
<dbReference type="InterPro" id="IPR050700">
    <property type="entry name" value="YIM1/Zinc_Alcohol_DH_Fams"/>
</dbReference>
<dbReference type="SMART" id="SM00829">
    <property type="entry name" value="PKS_ER"/>
    <property type="match status" value="1"/>
</dbReference>
<keyword evidence="1" id="KW-0560">Oxidoreductase</keyword>
<name>A0ABX0XQI7_9SPHN</name>
<dbReference type="InterPro" id="IPR013154">
    <property type="entry name" value="ADH-like_N"/>
</dbReference>
<comment type="caution">
    <text evidence="3">The sequence shown here is derived from an EMBL/GenBank/DDBJ whole genome shotgun (WGS) entry which is preliminary data.</text>
</comment>
<dbReference type="Pfam" id="PF13602">
    <property type="entry name" value="ADH_zinc_N_2"/>
    <property type="match status" value="1"/>
</dbReference>
<protein>
    <submittedName>
        <fullName evidence="3">NADPH:quinone reductase-like Zn-dependent oxidoreductase</fullName>
    </submittedName>
</protein>
<dbReference type="RefSeq" id="WP_167955384.1">
    <property type="nucleotide sequence ID" value="NZ_JAATJE010000002.1"/>
</dbReference>
<dbReference type="PANTHER" id="PTHR11695">
    <property type="entry name" value="ALCOHOL DEHYDROGENASE RELATED"/>
    <property type="match status" value="1"/>
</dbReference>
<evidence type="ECO:0000313" key="4">
    <source>
        <dbReference type="Proteomes" id="UP000734218"/>
    </source>
</evidence>
<dbReference type="Pfam" id="PF08240">
    <property type="entry name" value="ADH_N"/>
    <property type="match status" value="1"/>
</dbReference>
<dbReference type="InterPro" id="IPR002364">
    <property type="entry name" value="Quin_OxRdtase/zeta-crystal_CS"/>
</dbReference>
<dbReference type="InterPro" id="IPR036291">
    <property type="entry name" value="NAD(P)-bd_dom_sf"/>
</dbReference>
<dbReference type="CDD" id="cd05289">
    <property type="entry name" value="MDR_like_2"/>
    <property type="match status" value="1"/>
</dbReference>
<dbReference type="PROSITE" id="PS01162">
    <property type="entry name" value="QOR_ZETA_CRYSTAL"/>
    <property type="match status" value="1"/>
</dbReference>
<evidence type="ECO:0000259" key="2">
    <source>
        <dbReference type="SMART" id="SM00829"/>
    </source>
</evidence>
<organism evidence="3 4">
    <name type="scientific">Sphingomonas jejuensis</name>
    <dbReference type="NCBI Taxonomy" id="904715"/>
    <lineage>
        <taxon>Bacteria</taxon>
        <taxon>Pseudomonadati</taxon>
        <taxon>Pseudomonadota</taxon>
        <taxon>Alphaproteobacteria</taxon>
        <taxon>Sphingomonadales</taxon>
        <taxon>Sphingomonadaceae</taxon>
        <taxon>Sphingomonas</taxon>
    </lineage>
</organism>
<dbReference type="InterPro" id="IPR020843">
    <property type="entry name" value="ER"/>
</dbReference>
<evidence type="ECO:0000313" key="3">
    <source>
        <dbReference type="EMBL" id="NJC34940.1"/>
    </source>
</evidence>
<keyword evidence="4" id="KW-1185">Reference proteome</keyword>
<dbReference type="SUPFAM" id="SSF51735">
    <property type="entry name" value="NAD(P)-binding Rossmann-fold domains"/>
    <property type="match status" value="1"/>
</dbReference>
<dbReference type="InterPro" id="IPR011032">
    <property type="entry name" value="GroES-like_sf"/>
</dbReference>
<sequence>MKAVRIHRFGDADVLRVEDVEMPQPVDDEVLVRVTAASLNPVDTKIRTSGGRFKKEADLPVAMGRDLCGRIEALGTRAHNMLSEGQRLFAMIGFDRGAWADYAVLRATEMAAVPDRLSDEEAAAVPLAGLTAWQGLVDHGGVAAGQRVLIHGGSGGVGHFAVQIAKALGAEVFATASGDGVEFVRSLGADHVIDHRAQRFEDDAANVDVVLDLIGGDTQQRSWDVLAPGGIIVSTLTPPKPQAGQGDDGRRGVDFIVDPKGVDLLKIAAMIEDGVVIPHVQESFALADVAAAARRMEGGTIRGKLVIRVGGEGAA</sequence>
<feature type="domain" description="Enoyl reductase (ER)" evidence="2">
    <location>
        <begin position="10"/>
        <end position="307"/>
    </location>
</feature>
<dbReference type="Proteomes" id="UP000734218">
    <property type="component" value="Unassembled WGS sequence"/>
</dbReference>
<proteinExistence type="predicted"/>
<dbReference type="EMBL" id="JAATJE010000002">
    <property type="protein sequence ID" value="NJC34940.1"/>
    <property type="molecule type" value="Genomic_DNA"/>
</dbReference>